<evidence type="ECO:0000256" key="4">
    <source>
        <dbReference type="ARBA" id="ARBA00023163"/>
    </source>
</evidence>
<dbReference type="GO" id="GO:0003677">
    <property type="term" value="F:DNA binding"/>
    <property type="evidence" value="ECO:0007669"/>
    <property type="project" value="UniProtKB-UniRule"/>
</dbReference>
<dbReference type="Gene3D" id="3.40.50.300">
    <property type="entry name" value="P-loop containing nucleotide triphosphate hydrolases"/>
    <property type="match status" value="1"/>
</dbReference>
<dbReference type="Pfam" id="PF00486">
    <property type="entry name" value="Trans_reg_C"/>
    <property type="match status" value="1"/>
</dbReference>
<keyword evidence="2" id="KW-0805">Transcription regulation</keyword>
<dbReference type="InterPro" id="IPR011990">
    <property type="entry name" value="TPR-like_helical_dom_sf"/>
</dbReference>
<sequence length="957" mass="103147">MRMQILGPVRIWRGEDPIDIGSAGQRAVLGLLALAGGHPLSREELIRTLWGERPPPSATNMIQTRVKHLRRALEPDRASHARSAILPMVGDGYALELSDVDLDLSRFRDLVATATASRRHGDFRQVTALLAEALRLWRGAPLADIPVLAGHPKVTALVEQRRTALAQYGEAMLAMGAADEAVLVLEEAAVDQPLDEAAWARLIRAYGAAGQRSRAFAVYQAMRQRLVDELGVDPGPELAAAHAALLRDDVVTAGGVTVNAWATEIPAPQVGVPVGLAHRRPKPAQLPADVPVFTGRAEQLGWLDALLAKEPNTGTSSVVIAAISGMVGVGKTALAVHWGHRVRDEFADGQLYVNLRGFDPVGAPLKPTEVMEGFLDALGVSPQQMPTSPSALTGLYRSVLADKCVLLVLDNARDADQVRPLLPGARGCFVIVTSRNRLTSMIAIEGARPLALDLLPSADSRELMARRLGADRIAAELAAVHEIIDACGRLPLALAVATARAAVDPRVPLAELAAQLRAARNTLDALAGEDPASDVRAVFSMSYRALAEPAATLFRLLGLYPGPDITVAAAASLAGVPMATARSLLADLAHAHLVDEPSLGRFRTHDLLRAYAAELVGRFEAAVLQRAAICRLLDYYLHTASSAALLLNLHQDRPVLNAPAQGVTPEHLSDHNAALVWFTTEHAALLTAVGMAATQGWDAHAWQLAWAMEEFFNRRGHWADWAATQHLALDAARRLADSAAQARAHRGIGRARTRQGRYDDARVHFARAFDLFEEAGDRVGQAHAMLGTSYASAREGRYGEALDQAQRAYADYQTAGHRAGQANTLNMICFYHTTLGDHERALARCEQALALHQEIGDGQGEADTWDSLGFIHHALGGYAEATACYRRALGLYQDLGIRHYEADTLAKLGETQLAAGEVDATRSSWRRALNLLDELGEPAFVDCDTEKIRASLRLLDQ</sequence>
<comment type="caution">
    <text evidence="8">The sequence shown here is derived from an EMBL/GenBank/DDBJ whole genome shotgun (WGS) entry which is preliminary data.</text>
</comment>
<dbReference type="SMART" id="SM00028">
    <property type="entry name" value="TPR"/>
    <property type="match status" value="4"/>
</dbReference>
<evidence type="ECO:0000256" key="6">
    <source>
        <dbReference type="PROSITE-ProRule" id="PRU01091"/>
    </source>
</evidence>
<keyword evidence="9" id="KW-1185">Reference proteome</keyword>
<keyword evidence="4" id="KW-0804">Transcription</keyword>
<evidence type="ECO:0000256" key="3">
    <source>
        <dbReference type="ARBA" id="ARBA00023125"/>
    </source>
</evidence>
<dbReference type="AlphaFoldDB" id="A0A919Q9V8"/>
<evidence type="ECO:0000313" key="8">
    <source>
        <dbReference type="EMBL" id="GIH24896.1"/>
    </source>
</evidence>
<evidence type="ECO:0000256" key="5">
    <source>
        <dbReference type="PROSITE-ProRule" id="PRU00339"/>
    </source>
</evidence>
<protein>
    <submittedName>
        <fullName evidence="8">SARP family transcriptional regulator</fullName>
    </submittedName>
</protein>
<dbReference type="Gene3D" id="1.25.40.10">
    <property type="entry name" value="Tetratricopeptide repeat domain"/>
    <property type="match status" value="2"/>
</dbReference>
<reference evidence="8" key="1">
    <citation type="submission" date="2021-01" db="EMBL/GenBank/DDBJ databases">
        <title>Whole genome shotgun sequence of Acrocarpospora phusangensis NBRC 108782.</title>
        <authorList>
            <person name="Komaki H."/>
            <person name="Tamura T."/>
        </authorList>
    </citation>
    <scope>NUCLEOTIDE SEQUENCE</scope>
    <source>
        <strain evidence="8">NBRC 108782</strain>
    </source>
</reference>
<dbReference type="GO" id="GO:0043531">
    <property type="term" value="F:ADP binding"/>
    <property type="evidence" value="ECO:0007669"/>
    <property type="project" value="InterPro"/>
</dbReference>
<dbReference type="InterPro" id="IPR016032">
    <property type="entry name" value="Sig_transdc_resp-reg_C-effctor"/>
</dbReference>
<dbReference type="GO" id="GO:0006355">
    <property type="term" value="P:regulation of DNA-templated transcription"/>
    <property type="evidence" value="ECO:0007669"/>
    <property type="project" value="InterPro"/>
</dbReference>
<dbReference type="PROSITE" id="PS50005">
    <property type="entry name" value="TPR"/>
    <property type="match status" value="2"/>
</dbReference>
<feature type="DNA-binding region" description="OmpR/PhoB-type" evidence="6">
    <location>
        <begin position="1"/>
        <end position="97"/>
    </location>
</feature>
<dbReference type="PROSITE" id="PS51755">
    <property type="entry name" value="OMPR_PHOB"/>
    <property type="match status" value="1"/>
</dbReference>
<dbReference type="Proteomes" id="UP000640052">
    <property type="component" value="Unassembled WGS sequence"/>
</dbReference>
<evidence type="ECO:0000313" key="9">
    <source>
        <dbReference type="Proteomes" id="UP000640052"/>
    </source>
</evidence>
<dbReference type="InterPro" id="IPR005158">
    <property type="entry name" value="BTAD"/>
</dbReference>
<evidence type="ECO:0000256" key="2">
    <source>
        <dbReference type="ARBA" id="ARBA00023015"/>
    </source>
</evidence>
<gene>
    <name evidence="8" type="ORF">Aph01nite_32060</name>
</gene>
<dbReference type="SUPFAM" id="SSF48452">
    <property type="entry name" value="TPR-like"/>
    <property type="match status" value="2"/>
</dbReference>
<dbReference type="InterPro" id="IPR027417">
    <property type="entry name" value="P-loop_NTPase"/>
</dbReference>
<dbReference type="InterPro" id="IPR019734">
    <property type="entry name" value="TPR_rpt"/>
</dbReference>
<proteinExistence type="inferred from homology"/>
<dbReference type="PRINTS" id="PR00364">
    <property type="entry name" value="DISEASERSIST"/>
</dbReference>
<dbReference type="SMART" id="SM00862">
    <property type="entry name" value="Trans_reg_C"/>
    <property type="match status" value="1"/>
</dbReference>
<dbReference type="InterPro" id="IPR036388">
    <property type="entry name" value="WH-like_DNA-bd_sf"/>
</dbReference>
<dbReference type="Gene3D" id="1.10.10.10">
    <property type="entry name" value="Winged helix-like DNA-binding domain superfamily/Winged helix DNA-binding domain"/>
    <property type="match status" value="1"/>
</dbReference>
<evidence type="ECO:0000256" key="1">
    <source>
        <dbReference type="ARBA" id="ARBA00005820"/>
    </source>
</evidence>
<comment type="similarity">
    <text evidence="1">Belongs to the AfsR/DnrI/RedD regulatory family.</text>
</comment>
<keyword evidence="3 6" id="KW-0238">DNA-binding</keyword>
<dbReference type="Pfam" id="PF03704">
    <property type="entry name" value="BTAD"/>
    <property type="match status" value="1"/>
</dbReference>
<dbReference type="CDD" id="cd00383">
    <property type="entry name" value="trans_reg_C"/>
    <property type="match status" value="1"/>
</dbReference>
<feature type="repeat" description="TPR" evidence="5">
    <location>
        <begin position="862"/>
        <end position="895"/>
    </location>
</feature>
<dbReference type="RefSeq" id="WP_204041637.1">
    <property type="nucleotide sequence ID" value="NZ_BOOA01000023.1"/>
</dbReference>
<evidence type="ECO:0000259" key="7">
    <source>
        <dbReference type="PROSITE" id="PS51755"/>
    </source>
</evidence>
<dbReference type="SUPFAM" id="SSF46894">
    <property type="entry name" value="C-terminal effector domain of the bipartite response regulators"/>
    <property type="match status" value="1"/>
</dbReference>
<dbReference type="InterPro" id="IPR051677">
    <property type="entry name" value="AfsR-DnrI-RedD_regulator"/>
</dbReference>
<organism evidence="8 9">
    <name type="scientific">Acrocarpospora phusangensis</name>
    <dbReference type="NCBI Taxonomy" id="1070424"/>
    <lineage>
        <taxon>Bacteria</taxon>
        <taxon>Bacillati</taxon>
        <taxon>Actinomycetota</taxon>
        <taxon>Actinomycetes</taxon>
        <taxon>Streptosporangiales</taxon>
        <taxon>Streptosporangiaceae</taxon>
        <taxon>Acrocarpospora</taxon>
    </lineage>
</organism>
<dbReference type="InterPro" id="IPR002182">
    <property type="entry name" value="NB-ARC"/>
</dbReference>
<dbReference type="Pfam" id="PF00931">
    <property type="entry name" value="NB-ARC"/>
    <property type="match status" value="1"/>
</dbReference>
<name>A0A919Q9V8_9ACTN</name>
<dbReference type="EMBL" id="BOOA01000023">
    <property type="protein sequence ID" value="GIH24896.1"/>
    <property type="molecule type" value="Genomic_DNA"/>
</dbReference>
<dbReference type="PANTHER" id="PTHR35807:SF1">
    <property type="entry name" value="TRANSCRIPTIONAL REGULATOR REDD"/>
    <property type="match status" value="1"/>
</dbReference>
<dbReference type="CDD" id="cd15831">
    <property type="entry name" value="BTAD"/>
    <property type="match status" value="1"/>
</dbReference>
<dbReference type="SMART" id="SM01043">
    <property type="entry name" value="BTAD"/>
    <property type="match status" value="1"/>
</dbReference>
<dbReference type="Pfam" id="PF13424">
    <property type="entry name" value="TPR_12"/>
    <property type="match status" value="2"/>
</dbReference>
<feature type="domain" description="OmpR/PhoB-type" evidence="7">
    <location>
        <begin position="1"/>
        <end position="97"/>
    </location>
</feature>
<dbReference type="SUPFAM" id="SSF52540">
    <property type="entry name" value="P-loop containing nucleoside triphosphate hydrolases"/>
    <property type="match status" value="1"/>
</dbReference>
<accession>A0A919Q9V8</accession>
<dbReference type="InterPro" id="IPR001867">
    <property type="entry name" value="OmpR/PhoB-type_DNA-bd"/>
</dbReference>
<dbReference type="GO" id="GO:0000160">
    <property type="term" value="P:phosphorelay signal transduction system"/>
    <property type="evidence" value="ECO:0007669"/>
    <property type="project" value="InterPro"/>
</dbReference>
<dbReference type="PANTHER" id="PTHR35807">
    <property type="entry name" value="TRANSCRIPTIONAL REGULATOR REDD-RELATED"/>
    <property type="match status" value="1"/>
</dbReference>
<keyword evidence="5" id="KW-0802">TPR repeat</keyword>
<feature type="repeat" description="TPR" evidence="5">
    <location>
        <begin position="742"/>
        <end position="775"/>
    </location>
</feature>